<dbReference type="eggNOG" id="ENOG5033K7C">
    <property type="taxonomic scope" value="Bacteria"/>
</dbReference>
<sequence length="583" mass="66566">MKKIWYIGLLVIGFCFNSYAQAPVDLFDPFYEDLAIWEGSGLINDAPSIRPYPLQEIERLLRIVAEKGDAGQQRKAAEYQARFFQRAFHFGGKTEFNFASRNSQKQFFVAPFGKLNYSLAKLLTISAYLNVTLMNTLDNENLLPAYSYSQKDIADDAGNIGKLKLLPMFNTSATFGTPEYYFTAGLGRTSYGPFHDSGIFISRDAFHAGQFIFTVNKAKWAYNQVLLLLSATNDYRSSIGPEKFIASHSIDIRPLPWLSFSIIDSMMYGGRFEPMYLIPFSAFFLGQSVYHFPDNSLIGLSATVKPIKGLRIDSAFYVDDIGLNEILKFKDAKWRISGEFGASYTMPKTHWFSFVDLNYTLVMPYMYTHVDNHDQNKPNYQNYTHRGSPLGTNLDPNSDRIQLKVKFRPLYGLDVNLSNTFIRHANTTESITDISMIKDYLARQYTTDGSVFNHPTITSREADGSTGWKNHAFLYTTPFMRQQTIQYVNQLALDVSCHLPIVKSGGYMLFKIGYIFEANINPGVRRNIYSPNDTTKGWYEKSIDTIGEENIRAEAARQLEQWRRDAVGKQFNHYIRLSAEVAY</sequence>
<feature type="chain" id="PRO_5002991426" description="Capsule assembly Wzi family protein" evidence="1">
    <location>
        <begin position="21"/>
        <end position="583"/>
    </location>
</feature>
<protein>
    <recommendedName>
        <fullName evidence="4">Capsule assembly Wzi family protein</fullName>
    </recommendedName>
</protein>
<evidence type="ECO:0000313" key="3">
    <source>
        <dbReference type="Proteomes" id="UP000004509"/>
    </source>
</evidence>
<organism evidence="2 3">
    <name type="scientific">Treponema vincentii ATCC 35580</name>
    <dbReference type="NCBI Taxonomy" id="596324"/>
    <lineage>
        <taxon>Bacteria</taxon>
        <taxon>Pseudomonadati</taxon>
        <taxon>Spirochaetota</taxon>
        <taxon>Spirochaetia</taxon>
        <taxon>Spirochaetales</taxon>
        <taxon>Treponemataceae</taxon>
        <taxon>Treponema</taxon>
    </lineage>
</organism>
<dbReference type="Proteomes" id="UP000004509">
    <property type="component" value="Unassembled WGS sequence"/>
</dbReference>
<dbReference type="InterPro" id="IPR038636">
    <property type="entry name" value="Wzi_sf"/>
</dbReference>
<dbReference type="AlphaFoldDB" id="C8PM97"/>
<evidence type="ECO:0000313" key="2">
    <source>
        <dbReference type="EMBL" id="EEV21314.1"/>
    </source>
</evidence>
<dbReference type="Gene3D" id="2.40.160.130">
    <property type="entry name" value="Capsule assembly protein Wzi"/>
    <property type="match status" value="1"/>
</dbReference>
<name>C8PM97_9SPIR</name>
<evidence type="ECO:0008006" key="4">
    <source>
        <dbReference type="Google" id="ProtNLM"/>
    </source>
</evidence>
<evidence type="ECO:0000256" key="1">
    <source>
        <dbReference type="SAM" id="SignalP"/>
    </source>
</evidence>
<dbReference type="STRING" id="596324.TREVI0001_0511"/>
<gene>
    <name evidence="2" type="ORF">TREVI0001_0511</name>
</gene>
<keyword evidence="1" id="KW-0732">Signal</keyword>
<dbReference type="EMBL" id="ACYH01000011">
    <property type="protein sequence ID" value="EEV21314.1"/>
    <property type="molecule type" value="Genomic_DNA"/>
</dbReference>
<proteinExistence type="predicted"/>
<feature type="signal peptide" evidence="1">
    <location>
        <begin position="1"/>
        <end position="20"/>
    </location>
</feature>
<dbReference type="OrthoDB" id="362631at2"/>
<comment type="caution">
    <text evidence="2">The sequence shown here is derived from an EMBL/GenBank/DDBJ whole genome shotgun (WGS) entry which is preliminary data.</text>
</comment>
<reference evidence="2 3" key="1">
    <citation type="submission" date="2009-07" db="EMBL/GenBank/DDBJ databases">
        <authorList>
            <person name="Madupu R."/>
            <person name="Sebastian Y."/>
            <person name="Durkin A.S."/>
            <person name="Torralba M."/>
            <person name="Methe B."/>
            <person name="Sutton G.G."/>
            <person name="Strausberg R.L."/>
            <person name="Nelson K.E."/>
        </authorList>
    </citation>
    <scope>NUCLEOTIDE SEQUENCE [LARGE SCALE GENOMIC DNA]</scope>
    <source>
        <strain evidence="2 3">ATCC 35580</strain>
    </source>
</reference>
<accession>C8PM97</accession>